<evidence type="ECO:0000259" key="5">
    <source>
        <dbReference type="Pfam" id="PF01814"/>
    </source>
</evidence>
<dbReference type="Pfam" id="PF01814">
    <property type="entry name" value="Hemerythrin"/>
    <property type="match status" value="1"/>
</dbReference>
<dbReference type="SUPFAM" id="SSF47188">
    <property type="entry name" value="Hemerythrin-like"/>
    <property type="match status" value="1"/>
</dbReference>
<dbReference type="PROSITE" id="PS00550">
    <property type="entry name" value="HEMERYTHRINS"/>
    <property type="match status" value="1"/>
</dbReference>
<evidence type="ECO:0000313" key="7">
    <source>
        <dbReference type="Proteomes" id="UP000238589"/>
    </source>
</evidence>
<accession>A0A2S9K0W4</accession>
<dbReference type="AlphaFoldDB" id="A0A2S9K0W4"/>
<dbReference type="InterPro" id="IPR035938">
    <property type="entry name" value="Hemerythrin-like_sf"/>
</dbReference>
<organism evidence="6 7">
    <name type="scientific">Malikia granosa</name>
    <dbReference type="NCBI Taxonomy" id="263067"/>
    <lineage>
        <taxon>Bacteria</taxon>
        <taxon>Pseudomonadati</taxon>
        <taxon>Pseudomonadota</taxon>
        <taxon>Betaproteobacteria</taxon>
        <taxon>Burkholderiales</taxon>
        <taxon>Comamonadaceae</taxon>
        <taxon>Malikia</taxon>
    </lineage>
</organism>
<dbReference type="InterPro" id="IPR012312">
    <property type="entry name" value="Hemerythrin-like"/>
</dbReference>
<evidence type="ECO:0000313" key="6">
    <source>
        <dbReference type="EMBL" id="PRD64007.1"/>
    </source>
</evidence>
<reference evidence="6 7" key="1">
    <citation type="submission" date="2018-03" db="EMBL/GenBank/DDBJ databases">
        <title>Comparative genomics illustrates the genes involved in a hyperalkaliphilic mechanisms of Serpentinomonas isolated from highly-alkaline calcium-rich serpentinized springs.</title>
        <authorList>
            <person name="Suzuki S."/>
            <person name="Ishii S."/>
            <person name="Walworth N."/>
            <person name="Bird L."/>
            <person name="Kuenen J.G."/>
            <person name="Nealson K.H."/>
        </authorList>
    </citation>
    <scope>NUCLEOTIDE SEQUENCE [LARGE SCALE GENOMIC DNA]</scope>
    <source>
        <strain evidence="6 7">P1</strain>
    </source>
</reference>
<dbReference type="RefSeq" id="WP_105749678.1">
    <property type="nucleotide sequence ID" value="NZ_PVLQ01000106.1"/>
</dbReference>
<keyword evidence="2" id="KW-0813">Transport</keyword>
<dbReference type="PANTHER" id="PTHR37164">
    <property type="entry name" value="BACTERIOHEMERYTHRIN"/>
    <property type="match status" value="1"/>
</dbReference>
<evidence type="ECO:0000256" key="1">
    <source>
        <dbReference type="ARBA" id="ARBA00010587"/>
    </source>
</evidence>
<evidence type="ECO:0000256" key="3">
    <source>
        <dbReference type="ARBA" id="ARBA00022723"/>
    </source>
</evidence>
<dbReference type="GO" id="GO:0005344">
    <property type="term" value="F:oxygen carrier activity"/>
    <property type="evidence" value="ECO:0007669"/>
    <property type="project" value="UniProtKB-KW"/>
</dbReference>
<dbReference type="Gene3D" id="1.20.120.50">
    <property type="entry name" value="Hemerythrin-like"/>
    <property type="match status" value="1"/>
</dbReference>
<dbReference type="OrthoDB" id="5296936at2"/>
<dbReference type="CDD" id="cd12107">
    <property type="entry name" value="Hemerythrin"/>
    <property type="match status" value="1"/>
</dbReference>
<keyword evidence="4" id="KW-0408">Iron</keyword>
<dbReference type="EMBL" id="PVLQ01000106">
    <property type="protein sequence ID" value="PRD64007.1"/>
    <property type="molecule type" value="Genomic_DNA"/>
</dbReference>
<keyword evidence="3" id="KW-0479">Metal-binding</keyword>
<evidence type="ECO:0000256" key="2">
    <source>
        <dbReference type="ARBA" id="ARBA00022621"/>
    </source>
</evidence>
<comment type="caution">
    <text evidence="6">The sequence shown here is derived from an EMBL/GenBank/DDBJ whole genome shotgun (WGS) entry which is preliminary data.</text>
</comment>
<dbReference type="Proteomes" id="UP000238589">
    <property type="component" value="Unassembled WGS sequence"/>
</dbReference>
<name>A0A2S9K0W4_9BURK</name>
<gene>
    <name evidence="6" type="ORF">C6P64_16720</name>
</gene>
<dbReference type="InterPro" id="IPR016131">
    <property type="entry name" value="Haemerythrin_Fe_BS"/>
</dbReference>
<comment type="similarity">
    <text evidence="1">Belongs to the hemerythrin family.</text>
</comment>
<dbReference type="InterPro" id="IPR012827">
    <property type="entry name" value="Hemerythrin_metal-bd"/>
</dbReference>
<protein>
    <submittedName>
        <fullName evidence="6">Hemerythrin</fullName>
    </submittedName>
</protein>
<keyword evidence="7" id="KW-1185">Reference proteome</keyword>
<dbReference type="PANTHER" id="PTHR37164:SF1">
    <property type="entry name" value="BACTERIOHEMERYTHRIN"/>
    <property type="match status" value="1"/>
</dbReference>
<proteinExistence type="inferred from homology"/>
<dbReference type="GO" id="GO:0046872">
    <property type="term" value="F:metal ion binding"/>
    <property type="evidence" value="ECO:0007669"/>
    <property type="project" value="UniProtKB-KW"/>
</dbReference>
<evidence type="ECO:0000256" key="4">
    <source>
        <dbReference type="ARBA" id="ARBA00023004"/>
    </source>
</evidence>
<dbReference type="NCBIfam" id="TIGR02481">
    <property type="entry name" value="hemeryth_dom"/>
    <property type="match status" value="1"/>
</dbReference>
<dbReference type="InterPro" id="IPR050669">
    <property type="entry name" value="Hemerythrin"/>
</dbReference>
<feature type="domain" description="Hemerythrin-like" evidence="5">
    <location>
        <begin position="23"/>
        <end position="129"/>
    </location>
</feature>
<keyword evidence="2" id="KW-0561">Oxygen transport</keyword>
<sequence length="153" mass="17541">MSNEQHPDQQSMHWNDMYLLGYTPIDEVHEEFVGLVGRMQTAADAELADLLAEFTRHCEAHFEMENRWMRETDFPPRDCHIDEHAAVLASVHEVGAMFAKGELGADVVRDLVEHLADWFPKHADQLDSALAHWMSKNRLGGKPVVLRRGLQLR</sequence>